<keyword evidence="4" id="KW-0186">Copper</keyword>
<accession>A0A0F0GI82</accession>
<evidence type="ECO:0000256" key="1">
    <source>
        <dbReference type="ARBA" id="ARBA00001973"/>
    </source>
</evidence>
<keyword evidence="3" id="KW-0479">Metal-binding</keyword>
<dbReference type="Proteomes" id="UP000033393">
    <property type="component" value="Unassembled WGS sequence"/>
</dbReference>
<comment type="similarity">
    <text evidence="2">Belongs to the tyrosinase family.</text>
</comment>
<dbReference type="InterPro" id="IPR008922">
    <property type="entry name" value="Di-copper_centre_dom_sf"/>
</dbReference>
<gene>
    <name evidence="7" type="ORF">UK23_38240</name>
</gene>
<dbReference type="GO" id="GO:0016491">
    <property type="term" value="F:oxidoreductase activity"/>
    <property type="evidence" value="ECO:0007669"/>
    <property type="project" value="InterPro"/>
</dbReference>
<dbReference type="PRINTS" id="PR00092">
    <property type="entry name" value="TYROSINASE"/>
</dbReference>
<dbReference type="EMBL" id="JYJG01000363">
    <property type="protein sequence ID" value="KJK42211.1"/>
    <property type="molecule type" value="Genomic_DNA"/>
</dbReference>
<evidence type="ECO:0000256" key="3">
    <source>
        <dbReference type="ARBA" id="ARBA00022723"/>
    </source>
</evidence>
<dbReference type="SUPFAM" id="SSF48056">
    <property type="entry name" value="Di-copper centre-containing domain"/>
    <property type="match status" value="1"/>
</dbReference>
<dbReference type="AlphaFoldDB" id="A0A0F0GI82"/>
<name>A0A0F0GI82_LENAE</name>
<proteinExistence type="inferred from homology"/>
<dbReference type="RefSeq" id="WP_045316668.1">
    <property type="nucleotide sequence ID" value="NZ_JYJG01000363.1"/>
</dbReference>
<keyword evidence="8" id="KW-1185">Reference proteome</keyword>
<dbReference type="Gene3D" id="1.10.1280.10">
    <property type="entry name" value="Di-copper center containing domain from catechol oxidase"/>
    <property type="match status" value="1"/>
</dbReference>
<dbReference type="GO" id="GO:0046872">
    <property type="term" value="F:metal ion binding"/>
    <property type="evidence" value="ECO:0007669"/>
    <property type="project" value="UniProtKB-KW"/>
</dbReference>
<dbReference type="NCBIfam" id="NF047834">
    <property type="entry name" value="TyrosinaseMelC2"/>
    <property type="match status" value="1"/>
</dbReference>
<dbReference type="PANTHER" id="PTHR11474:SF126">
    <property type="entry name" value="TYROSINASE-LIKE PROTEIN TYR-1-RELATED"/>
    <property type="match status" value="1"/>
</dbReference>
<comment type="caution">
    <text evidence="7">The sequence shown here is derived from an EMBL/GenBank/DDBJ whole genome shotgun (WGS) entry which is preliminary data.</text>
</comment>
<dbReference type="InterPro" id="IPR002227">
    <property type="entry name" value="Tyrosinase_Cu-bd"/>
</dbReference>
<evidence type="ECO:0000256" key="4">
    <source>
        <dbReference type="ARBA" id="ARBA00023008"/>
    </source>
</evidence>
<dbReference type="PROSITE" id="PS00497">
    <property type="entry name" value="TYROSINASE_1"/>
    <property type="match status" value="1"/>
</dbReference>
<evidence type="ECO:0000313" key="7">
    <source>
        <dbReference type="EMBL" id="KJK42211.1"/>
    </source>
</evidence>
<feature type="domain" description="Tyrosinase copper-binding" evidence="5">
    <location>
        <begin position="53"/>
        <end position="70"/>
    </location>
</feature>
<organism evidence="7 8">
    <name type="scientific">Lentzea aerocolonigenes</name>
    <name type="common">Lechevalieria aerocolonigenes</name>
    <name type="synonym">Saccharothrix aerocolonigenes</name>
    <dbReference type="NCBI Taxonomy" id="68170"/>
    <lineage>
        <taxon>Bacteria</taxon>
        <taxon>Bacillati</taxon>
        <taxon>Actinomycetota</taxon>
        <taxon>Actinomycetes</taxon>
        <taxon>Pseudonocardiales</taxon>
        <taxon>Pseudonocardiaceae</taxon>
        <taxon>Lentzea</taxon>
    </lineage>
</organism>
<evidence type="ECO:0000313" key="8">
    <source>
        <dbReference type="Proteomes" id="UP000033393"/>
    </source>
</evidence>
<comment type="cofactor">
    <cofactor evidence="1">
        <name>Cu(2+)</name>
        <dbReference type="ChEBI" id="CHEBI:29036"/>
    </cofactor>
</comment>
<dbReference type="PANTHER" id="PTHR11474">
    <property type="entry name" value="TYROSINASE FAMILY MEMBER"/>
    <property type="match status" value="1"/>
</dbReference>
<evidence type="ECO:0000259" key="5">
    <source>
        <dbReference type="PROSITE" id="PS00497"/>
    </source>
</evidence>
<dbReference type="PROSITE" id="PS00498">
    <property type="entry name" value="TYROSINASE_2"/>
    <property type="match status" value="1"/>
</dbReference>
<protein>
    <submittedName>
        <fullName evidence="7">Tyrosinase</fullName>
    </submittedName>
</protein>
<evidence type="ECO:0000256" key="2">
    <source>
        <dbReference type="ARBA" id="ARBA00009928"/>
    </source>
</evidence>
<reference evidence="7 8" key="1">
    <citation type="submission" date="2015-02" db="EMBL/GenBank/DDBJ databases">
        <authorList>
            <person name="Ju K.-S."/>
            <person name="Doroghazi J.R."/>
            <person name="Metcalf W."/>
        </authorList>
    </citation>
    <scope>NUCLEOTIDE SEQUENCE [LARGE SCALE GENOMIC DNA]</scope>
    <source>
        <strain evidence="7 8">NRRL B-16140</strain>
    </source>
</reference>
<evidence type="ECO:0000259" key="6">
    <source>
        <dbReference type="PROSITE" id="PS00498"/>
    </source>
</evidence>
<dbReference type="PATRIC" id="fig|68170.10.peg.9930"/>
<feature type="domain" description="Tyrosinase copper-binding" evidence="6">
    <location>
        <begin position="209"/>
        <end position="220"/>
    </location>
</feature>
<dbReference type="InterPro" id="IPR050316">
    <property type="entry name" value="Tyrosinase/Hemocyanin"/>
</dbReference>
<dbReference type="Pfam" id="PF00264">
    <property type="entry name" value="Tyrosinase"/>
    <property type="match status" value="1"/>
</dbReference>
<sequence length="274" mass="31193">MIRKNQATLTSEEKARFVAAMLELKRTGRYDEFVVTHQEFAMSDSDVGDRLAHRAPSFLPWHRRFLLDFERALQEVDPAVTLPYWDWTDDRSTRSSLWAPDFLGGTGRTSDGKVMTGPFAGDTGKWKIIARTDSRSYLCRTLAVHEPALPTAEDVLKVLAEPRYDVRPWNSSSSSGLRNLLEGWRGPNLHNRVHVWVGGHMATGASPNDPVFWLHHCFIDLLWAQWQAEHGASYEPKRREPGVVGAADAMKPWGDVTPQDMLDHRAFYTYDVDE</sequence>